<dbReference type="PROSITE" id="PS50206">
    <property type="entry name" value="RHODANESE_3"/>
    <property type="match status" value="1"/>
</dbReference>
<accession>A0AAE2SA34</accession>
<dbReference type="GO" id="GO:0002098">
    <property type="term" value="P:tRNA wobble uridine modification"/>
    <property type="evidence" value="ECO:0007669"/>
    <property type="project" value="InterPro"/>
</dbReference>
<dbReference type="PROSITE" id="PS00380">
    <property type="entry name" value="RHODANESE_1"/>
    <property type="match status" value="1"/>
</dbReference>
<dbReference type="InterPro" id="IPR001307">
    <property type="entry name" value="Thiosulphate_STrfase_CS"/>
</dbReference>
<evidence type="ECO:0000259" key="2">
    <source>
        <dbReference type="PROSITE" id="PS50206"/>
    </source>
</evidence>
<feature type="domain" description="Rhodanese" evidence="2">
    <location>
        <begin position="19"/>
        <end position="134"/>
    </location>
</feature>
<reference evidence="3" key="1">
    <citation type="submission" date="2021-01" db="EMBL/GenBank/DDBJ databases">
        <title>Modified the classification status of verrucomicrobia.</title>
        <authorList>
            <person name="Feng X."/>
        </authorList>
    </citation>
    <scope>NUCLEOTIDE SEQUENCE</scope>
    <source>
        <strain evidence="3">5K15</strain>
    </source>
</reference>
<protein>
    <submittedName>
        <fullName evidence="3">tRNA 2-selenouridine(34) synthase MnmH</fullName>
    </submittedName>
</protein>
<dbReference type="SMART" id="SM00450">
    <property type="entry name" value="RHOD"/>
    <property type="match status" value="1"/>
</dbReference>
<proteinExistence type="predicted"/>
<dbReference type="Pfam" id="PF26341">
    <property type="entry name" value="AAA_SelU"/>
    <property type="match status" value="1"/>
</dbReference>
<dbReference type="InterPro" id="IPR036873">
    <property type="entry name" value="Rhodanese-like_dom_sf"/>
</dbReference>
<gene>
    <name evidence="3" type="primary">mnmH</name>
    <name evidence="3" type="ORF">JIN83_06330</name>
</gene>
<dbReference type="AlphaFoldDB" id="A0AAE2SA34"/>
<dbReference type="PANTHER" id="PTHR30401">
    <property type="entry name" value="TRNA 2-SELENOURIDINE SYNTHASE"/>
    <property type="match status" value="1"/>
</dbReference>
<dbReference type="SUPFAM" id="SSF52821">
    <property type="entry name" value="Rhodanese/Cell cycle control phosphatase"/>
    <property type="match status" value="1"/>
</dbReference>
<keyword evidence="4" id="KW-1185">Reference proteome</keyword>
<evidence type="ECO:0000313" key="3">
    <source>
        <dbReference type="EMBL" id="MBK1854568.1"/>
    </source>
</evidence>
<keyword evidence="1" id="KW-0711">Selenium</keyword>
<evidence type="ECO:0000256" key="1">
    <source>
        <dbReference type="ARBA" id="ARBA00023266"/>
    </source>
</evidence>
<dbReference type="Proteomes" id="UP000634206">
    <property type="component" value="Unassembled WGS sequence"/>
</dbReference>
<dbReference type="Gene3D" id="3.40.250.10">
    <property type="entry name" value="Rhodanese-like domain"/>
    <property type="match status" value="1"/>
</dbReference>
<dbReference type="PANTHER" id="PTHR30401:SF0">
    <property type="entry name" value="TRNA 2-SELENOURIDINE SYNTHASE"/>
    <property type="match status" value="1"/>
</dbReference>
<dbReference type="Pfam" id="PF00581">
    <property type="entry name" value="Rhodanese"/>
    <property type="match status" value="1"/>
</dbReference>
<dbReference type="InterPro" id="IPR017582">
    <property type="entry name" value="SelU"/>
</dbReference>
<dbReference type="InterPro" id="IPR058840">
    <property type="entry name" value="AAA_SelU"/>
</dbReference>
<dbReference type="NCBIfam" id="TIGR03167">
    <property type="entry name" value="tRNA_sel_U_synt"/>
    <property type="match status" value="1"/>
</dbReference>
<comment type="caution">
    <text evidence="3">The sequence shown here is derived from an EMBL/GenBank/DDBJ whole genome shotgun (WGS) entry which is preliminary data.</text>
</comment>
<evidence type="ECO:0000313" key="4">
    <source>
        <dbReference type="Proteomes" id="UP000634206"/>
    </source>
</evidence>
<dbReference type="RefSeq" id="WP_309489175.1">
    <property type="nucleotide sequence ID" value="NZ_JAENIG010000003.1"/>
</dbReference>
<dbReference type="InterPro" id="IPR001763">
    <property type="entry name" value="Rhodanese-like_dom"/>
</dbReference>
<dbReference type="NCBIfam" id="NF008750">
    <property type="entry name" value="PRK11784.1-2"/>
    <property type="match status" value="1"/>
</dbReference>
<name>A0AAE2SA34_9BACT</name>
<dbReference type="GO" id="GO:0004792">
    <property type="term" value="F:thiosulfate-cyanide sulfurtransferase activity"/>
    <property type="evidence" value="ECO:0007669"/>
    <property type="project" value="InterPro"/>
</dbReference>
<dbReference type="GO" id="GO:0043828">
    <property type="term" value="F:tRNA 2-selenouridine synthase activity"/>
    <property type="evidence" value="ECO:0007669"/>
    <property type="project" value="InterPro"/>
</dbReference>
<sequence>MKHVETISLPHDLGEFSEIIDVRAPGEYAEDHLPGAINLPVLDDDERKQVGTLYKQDPFAARRLGAALIAANAAKHLSGPLASKDKNYTPLVYCWRGGMRSNSLAYILRSVGWRARIIEGGYKTFRKFITEDLERIFATPGFQLTVLSGPTGVAKTRLLHTLQKASAQVLDLEGLANHRGSVLGLAPETEQPSQKHFESSLWQTVSQFDLSQPVFTEAESNRIGRIHCPPPLWKKLGTGRVVEIKLPIDQRAEFLLDDYPHFTERPELLKPLLSRLTKLRGHEQVTAWHEQVDAGKWQEFVASVLKDHYDLVYRRAGDEKSNYPAPSTTLELTDFTPEQLQLAAQKLIAQSQ</sequence>
<organism evidence="3 4">
    <name type="scientific">Oceaniferula flava</name>
    <dbReference type="NCBI Taxonomy" id="2800421"/>
    <lineage>
        <taxon>Bacteria</taxon>
        <taxon>Pseudomonadati</taxon>
        <taxon>Verrucomicrobiota</taxon>
        <taxon>Verrucomicrobiia</taxon>
        <taxon>Verrucomicrobiales</taxon>
        <taxon>Verrucomicrobiaceae</taxon>
        <taxon>Oceaniferula</taxon>
    </lineage>
</organism>
<dbReference type="NCBIfam" id="NF008752">
    <property type="entry name" value="PRK11784.1-4"/>
    <property type="match status" value="1"/>
</dbReference>
<dbReference type="EMBL" id="JAENIG010000003">
    <property type="protein sequence ID" value="MBK1854568.1"/>
    <property type="molecule type" value="Genomic_DNA"/>
</dbReference>